<protein>
    <submittedName>
        <fullName evidence="3">Uncharacterized protein</fullName>
    </submittedName>
</protein>
<dbReference type="Proteomes" id="UP000830671">
    <property type="component" value="Chromosome 1"/>
</dbReference>
<feature type="region of interest" description="Disordered" evidence="1">
    <location>
        <begin position="21"/>
        <end position="40"/>
    </location>
</feature>
<evidence type="ECO:0000313" key="3">
    <source>
        <dbReference type="EMBL" id="UQC74565.1"/>
    </source>
</evidence>
<keyword evidence="2" id="KW-0472">Membrane</keyword>
<keyword evidence="2" id="KW-0812">Transmembrane</keyword>
<dbReference type="GeneID" id="73335268"/>
<evidence type="ECO:0000256" key="1">
    <source>
        <dbReference type="SAM" id="MobiDB-lite"/>
    </source>
</evidence>
<evidence type="ECO:0000313" key="4">
    <source>
        <dbReference type="Proteomes" id="UP000830671"/>
    </source>
</evidence>
<dbReference type="AlphaFoldDB" id="A0A9Q8SCA3"/>
<keyword evidence="2" id="KW-1133">Transmembrane helix</keyword>
<reference evidence="3" key="1">
    <citation type="journal article" date="2021" name="Mol. Plant Microbe Interact.">
        <title>Complete Genome Sequence of the Plant-Pathogenic Fungus Colletotrichum lupini.</title>
        <authorList>
            <person name="Baroncelli R."/>
            <person name="Pensec F."/>
            <person name="Da Lio D."/>
            <person name="Boufleur T."/>
            <person name="Vicente I."/>
            <person name="Sarrocco S."/>
            <person name="Picot A."/>
            <person name="Baraldi E."/>
            <person name="Sukno S."/>
            <person name="Thon M."/>
            <person name="Le Floch G."/>
        </authorList>
    </citation>
    <scope>NUCLEOTIDE SEQUENCE</scope>
    <source>
        <strain evidence="3">IMI 504893</strain>
    </source>
</reference>
<name>A0A9Q8SCA3_9PEZI</name>
<keyword evidence="4" id="KW-1185">Reference proteome</keyword>
<gene>
    <name evidence="3" type="ORF">CLUP02_01216</name>
</gene>
<accession>A0A9Q8SCA3</accession>
<dbReference type="EMBL" id="CP019471">
    <property type="protein sequence ID" value="UQC74565.1"/>
    <property type="molecule type" value="Genomic_DNA"/>
</dbReference>
<organism evidence="3 4">
    <name type="scientific">Colletotrichum lupini</name>
    <dbReference type="NCBI Taxonomy" id="145971"/>
    <lineage>
        <taxon>Eukaryota</taxon>
        <taxon>Fungi</taxon>
        <taxon>Dikarya</taxon>
        <taxon>Ascomycota</taxon>
        <taxon>Pezizomycotina</taxon>
        <taxon>Sordariomycetes</taxon>
        <taxon>Hypocreomycetidae</taxon>
        <taxon>Glomerellales</taxon>
        <taxon>Glomerellaceae</taxon>
        <taxon>Colletotrichum</taxon>
        <taxon>Colletotrichum acutatum species complex</taxon>
    </lineage>
</organism>
<sequence length="445" mass="50030">MLKATNHSLGAITLSSARRLFNPGSLPRKRPSNQASLSSPNHALFLTSRRSGHVRLSMLRCLSTLRQALKPVQESVLATSHTWPPRRIKPVCTRIHDRDHRREEGSHATGPPSSDLDTCALHLLLRTYRASAIPQQSCKVPLAPPKRHTLSSLPHCQPLLDTAMQSQIIRGKAELDIQSETRLLENSRRWDVTASQRPDDSVGFFICSFIVLSLSRYAWWAGHDLGDKNLMMRWPGRHNHETGNSSWAEREPVPPQPNLIDALCLPRYFVKSPNHAAHGIRPSPPCHDPPVVLLHIPQFCPPRHAVACTLHTLTASWLVQMSRTVSAPRYLDRSLNSSNFMVKIDRPVTSQLQNLGAMLHQQPLLFSIVFSIPFLFFSLSVVSLIFLQDKRRHTPSTKTYPVSFLSTSNNVNFNRDNLIASHPSTCVYSVFAPPPQHVPIDCNRL</sequence>
<proteinExistence type="predicted"/>
<feature type="transmembrane region" description="Helical" evidence="2">
    <location>
        <begin position="364"/>
        <end position="387"/>
    </location>
</feature>
<dbReference type="KEGG" id="clup:CLUP02_01216"/>
<dbReference type="RefSeq" id="XP_049136215.1">
    <property type="nucleotide sequence ID" value="XM_049280258.1"/>
</dbReference>
<evidence type="ECO:0000256" key="2">
    <source>
        <dbReference type="SAM" id="Phobius"/>
    </source>
</evidence>